<reference evidence="1 2" key="1">
    <citation type="submission" date="2019-10" db="EMBL/GenBank/DDBJ databases">
        <authorList>
            <person name="Dong K."/>
        </authorList>
    </citation>
    <scope>NUCLEOTIDE SEQUENCE [LARGE SCALE GENOMIC DNA]</scope>
    <source>
        <strain evidence="1 2">DSM 28960</strain>
    </source>
</reference>
<evidence type="ECO:0000313" key="2">
    <source>
        <dbReference type="Proteomes" id="UP000439550"/>
    </source>
</evidence>
<evidence type="ECO:0000313" key="1">
    <source>
        <dbReference type="EMBL" id="MQW40694.1"/>
    </source>
</evidence>
<protein>
    <recommendedName>
        <fullName evidence="3">IrrE N-terminal-like domain-containing protein</fullName>
    </recommendedName>
</protein>
<proteinExistence type="predicted"/>
<dbReference type="OrthoDB" id="581382at2"/>
<sequence>MLEKPQAMNPFRLIERLGLKLSMRHLTAKGDIFGQIYFEDGLGHFYSSDKKQTYPLQVKAGDVFIDPESYALRNLGAVNNTLVHECVHWGKHRKAIAFKRLLNENCEELSCQLTTSNHVSKDDAIDWMEWQASQLAPRMMLPRQKMVLILKIIVYMFEKI</sequence>
<keyword evidence="2" id="KW-1185">Reference proteome</keyword>
<dbReference type="AlphaFoldDB" id="A0A7X1ZA72"/>
<comment type="caution">
    <text evidence="1">The sequence shown here is derived from an EMBL/GenBank/DDBJ whole genome shotgun (WGS) entry which is preliminary data.</text>
</comment>
<gene>
    <name evidence="1" type="ORF">GHI93_12305</name>
</gene>
<dbReference type="RefSeq" id="WP_153497309.1">
    <property type="nucleotide sequence ID" value="NZ_CBCRWP010000008.1"/>
</dbReference>
<organism evidence="1 2">
    <name type="scientific">Lactococcus hircilactis</name>
    <dbReference type="NCBI Taxonomy" id="1494462"/>
    <lineage>
        <taxon>Bacteria</taxon>
        <taxon>Bacillati</taxon>
        <taxon>Bacillota</taxon>
        <taxon>Bacilli</taxon>
        <taxon>Lactobacillales</taxon>
        <taxon>Streptococcaceae</taxon>
        <taxon>Lactococcus</taxon>
    </lineage>
</organism>
<accession>A0A7X1ZA72</accession>
<dbReference type="EMBL" id="WITJ01000029">
    <property type="protein sequence ID" value="MQW40694.1"/>
    <property type="molecule type" value="Genomic_DNA"/>
</dbReference>
<dbReference type="Proteomes" id="UP000439550">
    <property type="component" value="Unassembled WGS sequence"/>
</dbReference>
<evidence type="ECO:0008006" key="3">
    <source>
        <dbReference type="Google" id="ProtNLM"/>
    </source>
</evidence>
<name>A0A7X1ZA72_9LACT</name>